<evidence type="ECO:0000256" key="3">
    <source>
        <dbReference type="ARBA" id="ARBA00023015"/>
    </source>
</evidence>
<gene>
    <name evidence="8" type="ORF">QBC37DRAFT_481818</name>
</gene>
<evidence type="ECO:0000256" key="7">
    <source>
        <dbReference type="SAM" id="MobiDB-lite"/>
    </source>
</evidence>
<dbReference type="InterPro" id="IPR017956">
    <property type="entry name" value="AT_hook_DNA-bd_motif"/>
</dbReference>
<evidence type="ECO:0000256" key="1">
    <source>
        <dbReference type="ARBA" id="ARBA00004123"/>
    </source>
</evidence>
<dbReference type="PRINTS" id="PR00929">
    <property type="entry name" value="ATHOOK"/>
</dbReference>
<organism evidence="8 9">
    <name type="scientific">Rhypophila decipiens</name>
    <dbReference type="NCBI Taxonomy" id="261697"/>
    <lineage>
        <taxon>Eukaryota</taxon>
        <taxon>Fungi</taxon>
        <taxon>Dikarya</taxon>
        <taxon>Ascomycota</taxon>
        <taxon>Pezizomycotina</taxon>
        <taxon>Sordariomycetes</taxon>
        <taxon>Sordariomycetidae</taxon>
        <taxon>Sordariales</taxon>
        <taxon>Naviculisporaceae</taxon>
        <taxon>Rhypophila</taxon>
    </lineage>
</organism>
<dbReference type="GO" id="GO:0003677">
    <property type="term" value="F:DNA binding"/>
    <property type="evidence" value="ECO:0007669"/>
    <property type="project" value="UniProtKB-KW"/>
</dbReference>
<dbReference type="PROSITE" id="PS00354">
    <property type="entry name" value="HMGI_Y"/>
    <property type="match status" value="1"/>
</dbReference>
<feature type="region of interest" description="Disordered" evidence="7">
    <location>
        <begin position="289"/>
        <end position="309"/>
    </location>
</feature>
<evidence type="ECO:0000256" key="5">
    <source>
        <dbReference type="ARBA" id="ARBA00023163"/>
    </source>
</evidence>
<keyword evidence="4" id="KW-0238">DNA-binding</keyword>
<dbReference type="GO" id="GO:0006355">
    <property type="term" value="P:regulation of DNA-templated transcription"/>
    <property type="evidence" value="ECO:0007669"/>
    <property type="project" value="InterPro"/>
</dbReference>
<dbReference type="GO" id="GO:0005634">
    <property type="term" value="C:nucleus"/>
    <property type="evidence" value="ECO:0007669"/>
    <property type="project" value="UniProtKB-SubCell"/>
</dbReference>
<dbReference type="SMART" id="SM00384">
    <property type="entry name" value="AT_hook"/>
    <property type="match status" value="6"/>
</dbReference>
<comment type="similarity">
    <text evidence="2">Belongs to the HMGA family.</text>
</comment>
<comment type="subcellular location">
    <subcellularLocation>
        <location evidence="1">Nucleus</location>
    </subcellularLocation>
</comment>
<dbReference type="PANTHER" id="PTHR23341">
    <property type="entry name" value="HIGH MOBILITY GROUP PROTEINS HMG-A AND C"/>
    <property type="match status" value="1"/>
</dbReference>
<protein>
    <submittedName>
        <fullName evidence="8">Uncharacterized protein</fullName>
    </submittedName>
</protein>
<dbReference type="GO" id="GO:0010557">
    <property type="term" value="P:positive regulation of macromolecule biosynthetic process"/>
    <property type="evidence" value="ECO:0007669"/>
    <property type="project" value="UniProtKB-ARBA"/>
</dbReference>
<keyword evidence="6" id="KW-0539">Nucleus</keyword>
<dbReference type="GO" id="GO:0003712">
    <property type="term" value="F:transcription coregulator activity"/>
    <property type="evidence" value="ECO:0007669"/>
    <property type="project" value="TreeGrafter"/>
</dbReference>
<feature type="compositionally biased region" description="Polar residues" evidence="7">
    <location>
        <begin position="112"/>
        <end position="123"/>
    </location>
</feature>
<keyword evidence="5" id="KW-0804">Transcription</keyword>
<accession>A0AAN6YBU2</accession>
<evidence type="ECO:0000313" key="9">
    <source>
        <dbReference type="Proteomes" id="UP001301769"/>
    </source>
</evidence>
<feature type="compositionally biased region" description="Basic residues" evidence="7">
    <location>
        <begin position="129"/>
        <end position="140"/>
    </location>
</feature>
<dbReference type="InterPro" id="IPR000637">
    <property type="entry name" value="HMGI/Y_DNA-bd_CS"/>
</dbReference>
<sequence>MPRGRPKKNPVQVSADEGGTSDTITGVPSPAPKRRGRTRKNPVVQPQQENTDKDDVQDAPADEIDNENVQDAPADDIDVENVQDAPADVYEPEPPTPVRRGRGRPKKVDTPGSASSTTKSSAQGYVKTGRPRGRPPKASKTKTVSFSTTPAAQASATPTGRGRGRPPTNAGTSSAAQPSVVQEPVTPFALESLVGSYTVRSPAIEAAFLPELANNEDESEDEMLHGTLEIERDDTVDDDMLSGTFEFGAIRGTMALALSLDRLNVWAADDDDEDSGGDNDFTMALAEADRKRKEAPVPVTRGRGRPRKRQNVLPTVEQQNITIYFVYFHEISNDRGKTVQKRRYGTLEPDDAECTSVHEGFDNFPVIDKVAVFQAKKKVEEAAESSEASVEG</sequence>
<dbReference type="EMBL" id="MU858085">
    <property type="protein sequence ID" value="KAK4215000.1"/>
    <property type="molecule type" value="Genomic_DNA"/>
</dbReference>
<feature type="compositionally biased region" description="Low complexity" evidence="7">
    <location>
        <begin position="147"/>
        <end position="168"/>
    </location>
</feature>
<dbReference type="PANTHER" id="PTHR23341:SF2">
    <property type="entry name" value="HIGH MOBILITY GROUP PROTEIN HMG-12"/>
    <property type="match status" value="1"/>
</dbReference>
<dbReference type="AlphaFoldDB" id="A0AAN6YBU2"/>
<comment type="caution">
    <text evidence="8">The sequence shown here is derived from an EMBL/GenBank/DDBJ whole genome shotgun (WGS) entry which is preliminary data.</text>
</comment>
<dbReference type="Proteomes" id="UP001301769">
    <property type="component" value="Unassembled WGS sequence"/>
</dbReference>
<keyword evidence="9" id="KW-1185">Reference proteome</keyword>
<feature type="compositionally biased region" description="Acidic residues" evidence="7">
    <location>
        <begin position="57"/>
        <end position="81"/>
    </location>
</feature>
<evidence type="ECO:0000256" key="4">
    <source>
        <dbReference type="ARBA" id="ARBA00023125"/>
    </source>
</evidence>
<evidence type="ECO:0000256" key="6">
    <source>
        <dbReference type="ARBA" id="ARBA00023242"/>
    </source>
</evidence>
<evidence type="ECO:0000256" key="2">
    <source>
        <dbReference type="ARBA" id="ARBA00010812"/>
    </source>
</evidence>
<proteinExistence type="inferred from homology"/>
<dbReference type="Pfam" id="PF02178">
    <property type="entry name" value="AT_hook"/>
    <property type="match status" value="5"/>
</dbReference>
<reference evidence="8" key="1">
    <citation type="journal article" date="2023" name="Mol. Phylogenet. Evol.">
        <title>Genome-scale phylogeny and comparative genomics of the fungal order Sordariales.</title>
        <authorList>
            <person name="Hensen N."/>
            <person name="Bonometti L."/>
            <person name="Westerberg I."/>
            <person name="Brannstrom I.O."/>
            <person name="Guillou S."/>
            <person name="Cros-Aarteil S."/>
            <person name="Calhoun S."/>
            <person name="Haridas S."/>
            <person name="Kuo A."/>
            <person name="Mondo S."/>
            <person name="Pangilinan J."/>
            <person name="Riley R."/>
            <person name="LaButti K."/>
            <person name="Andreopoulos B."/>
            <person name="Lipzen A."/>
            <person name="Chen C."/>
            <person name="Yan M."/>
            <person name="Daum C."/>
            <person name="Ng V."/>
            <person name="Clum A."/>
            <person name="Steindorff A."/>
            <person name="Ohm R.A."/>
            <person name="Martin F."/>
            <person name="Silar P."/>
            <person name="Natvig D.O."/>
            <person name="Lalanne C."/>
            <person name="Gautier V."/>
            <person name="Ament-Velasquez S.L."/>
            <person name="Kruys A."/>
            <person name="Hutchinson M.I."/>
            <person name="Powell A.J."/>
            <person name="Barry K."/>
            <person name="Miller A.N."/>
            <person name="Grigoriev I.V."/>
            <person name="Debuchy R."/>
            <person name="Gladieux P."/>
            <person name="Hiltunen Thoren M."/>
            <person name="Johannesson H."/>
        </authorList>
    </citation>
    <scope>NUCLEOTIDE SEQUENCE</scope>
    <source>
        <strain evidence="8">PSN293</strain>
    </source>
</reference>
<reference evidence="8" key="2">
    <citation type="submission" date="2023-05" db="EMBL/GenBank/DDBJ databases">
        <authorList>
            <consortium name="Lawrence Berkeley National Laboratory"/>
            <person name="Steindorff A."/>
            <person name="Hensen N."/>
            <person name="Bonometti L."/>
            <person name="Westerberg I."/>
            <person name="Brannstrom I.O."/>
            <person name="Guillou S."/>
            <person name="Cros-Aarteil S."/>
            <person name="Calhoun S."/>
            <person name="Haridas S."/>
            <person name="Kuo A."/>
            <person name="Mondo S."/>
            <person name="Pangilinan J."/>
            <person name="Riley R."/>
            <person name="Labutti K."/>
            <person name="Andreopoulos B."/>
            <person name="Lipzen A."/>
            <person name="Chen C."/>
            <person name="Yanf M."/>
            <person name="Daum C."/>
            <person name="Ng V."/>
            <person name="Clum A."/>
            <person name="Ohm R."/>
            <person name="Martin F."/>
            <person name="Silar P."/>
            <person name="Natvig D."/>
            <person name="Lalanne C."/>
            <person name="Gautier V."/>
            <person name="Ament-Velasquez S.L."/>
            <person name="Kruys A."/>
            <person name="Hutchinson M.I."/>
            <person name="Powell A.J."/>
            <person name="Barry K."/>
            <person name="Miller A.N."/>
            <person name="Grigoriev I.V."/>
            <person name="Debuchy R."/>
            <person name="Gladieux P."/>
            <person name="Thoren M.H."/>
            <person name="Johannesson H."/>
        </authorList>
    </citation>
    <scope>NUCLEOTIDE SEQUENCE</scope>
    <source>
        <strain evidence="8">PSN293</strain>
    </source>
</reference>
<keyword evidence="3" id="KW-0805">Transcription regulation</keyword>
<feature type="compositionally biased region" description="Polar residues" evidence="7">
    <location>
        <begin position="169"/>
        <end position="180"/>
    </location>
</feature>
<name>A0AAN6YBU2_9PEZI</name>
<evidence type="ECO:0000313" key="8">
    <source>
        <dbReference type="EMBL" id="KAK4215000.1"/>
    </source>
</evidence>
<feature type="region of interest" description="Disordered" evidence="7">
    <location>
        <begin position="1"/>
        <end position="182"/>
    </location>
</feature>